<comment type="caution">
    <text evidence="2">The sequence shown here is derived from an EMBL/GenBank/DDBJ whole genome shotgun (WGS) entry which is preliminary data.</text>
</comment>
<reference evidence="2 3" key="1">
    <citation type="journal article" date="2016" name="BMC Genomics">
        <title>Genome sequencing and secondary metabolism of the postharvest pathogen Penicillium griseofulvum.</title>
        <authorList>
            <person name="Banani H."/>
            <person name="Marcet-Houben M."/>
            <person name="Ballester A.R."/>
            <person name="Abbruscato P."/>
            <person name="Gonzalez-Candelas L."/>
            <person name="Gabaldon T."/>
            <person name="Spadaro D."/>
        </authorList>
    </citation>
    <scope>NUCLEOTIDE SEQUENCE [LARGE SCALE GENOMIC DNA]</scope>
    <source>
        <strain evidence="2 3">PG3</strain>
    </source>
</reference>
<dbReference type="STRING" id="5078.A0A135LWG2"/>
<feature type="region of interest" description="Disordered" evidence="1">
    <location>
        <begin position="330"/>
        <end position="374"/>
    </location>
</feature>
<evidence type="ECO:0000256" key="1">
    <source>
        <dbReference type="SAM" id="MobiDB-lite"/>
    </source>
</evidence>
<dbReference type="OMA" id="IYRETWF"/>
<dbReference type="EMBL" id="LHQR01000014">
    <property type="protein sequence ID" value="KXG53285.1"/>
    <property type="molecule type" value="Genomic_DNA"/>
</dbReference>
<protein>
    <recommendedName>
        <fullName evidence="4">F-box domain-containing protein</fullName>
    </recommendedName>
</protein>
<gene>
    <name evidence="2" type="ORF">PGRI_003350</name>
</gene>
<evidence type="ECO:0008006" key="4">
    <source>
        <dbReference type="Google" id="ProtNLM"/>
    </source>
</evidence>
<sequence>MTEPNPSPAFFTKYNEQTQSSIFSLPPEIRHEIFTYTLTSAPDTTQPPEKYGYCTRPGYETRHRTYTELLRTCKKVYMEAWFMPFIYSEHAFWMASLFRTPERIVTVEKMQQSLNLIHNRHGEVQGGCIRVFPQLYSLESTTDFNGIFMMRHFYPKSVTITIRYTDTWFWEDNQALCIDGAWGKWLVLPSSVTRFCIDIESIDRRKDEVDYIAGEMADQWRFKRADGTNMLAAKADTTVSRWTGSSMLGERRWLRDEVTPGQLQYYFATVTWRPSQEPLDAQRLNPPLRVNWDRPVFEDSHWHSIRESYLEEAGISMEVPASEVIAKAIADGYEPRGSDDSMSEYEFEEYPEDSDDDSDEDSDDGSEEKGGFQA</sequence>
<evidence type="ECO:0000313" key="2">
    <source>
        <dbReference type="EMBL" id="KXG53285.1"/>
    </source>
</evidence>
<dbReference type="RefSeq" id="XP_040651820.1">
    <property type="nucleotide sequence ID" value="XM_040788048.1"/>
</dbReference>
<accession>A0A135LWG2</accession>
<organism evidence="2 3">
    <name type="scientific">Penicillium patulum</name>
    <name type="common">Penicillium griseofulvum</name>
    <dbReference type="NCBI Taxonomy" id="5078"/>
    <lineage>
        <taxon>Eukaryota</taxon>
        <taxon>Fungi</taxon>
        <taxon>Dikarya</taxon>
        <taxon>Ascomycota</taxon>
        <taxon>Pezizomycotina</taxon>
        <taxon>Eurotiomycetes</taxon>
        <taxon>Eurotiomycetidae</taxon>
        <taxon>Eurotiales</taxon>
        <taxon>Aspergillaceae</taxon>
        <taxon>Penicillium</taxon>
    </lineage>
</organism>
<feature type="compositionally biased region" description="Acidic residues" evidence="1">
    <location>
        <begin position="341"/>
        <end position="366"/>
    </location>
</feature>
<proteinExistence type="predicted"/>
<dbReference type="AlphaFoldDB" id="A0A135LWG2"/>
<dbReference type="GeneID" id="63703348"/>
<dbReference type="Proteomes" id="UP000070168">
    <property type="component" value="Unassembled WGS sequence"/>
</dbReference>
<name>A0A135LWG2_PENPA</name>
<evidence type="ECO:0000313" key="3">
    <source>
        <dbReference type="Proteomes" id="UP000070168"/>
    </source>
</evidence>
<dbReference type="OrthoDB" id="288942at2759"/>
<keyword evidence="3" id="KW-1185">Reference proteome</keyword>